<organism evidence="1 2">
    <name type="scientific">Mucilaginibacter paludis DSM 18603</name>
    <dbReference type="NCBI Taxonomy" id="714943"/>
    <lineage>
        <taxon>Bacteria</taxon>
        <taxon>Pseudomonadati</taxon>
        <taxon>Bacteroidota</taxon>
        <taxon>Sphingobacteriia</taxon>
        <taxon>Sphingobacteriales</taxon>
        <taxon>Sphingobacteriaceae</taxon>
        <taxon>Mucilaginibacter</taxon>
    </lineage>
</organism>
<keyword evidence="2" id="KW-1185">Reference proteome</keyword>
<evidence type="ECO:0000313" key="2">
    <source>
        <dbReference type="Proteomes" id="UP000002774"/>
    </source>
</evidence>
<dbReference type="HOGENOM" id="CLU_2024109_0_0_10"/>
<name>H1YDW4_9SPHI</name>
<dbReference type="AlphaFoldDB" id="H1YDW4"/>
<dbReference type="eggNOG" id="ENOG502ZI7P">
    <property type="taxonomic scope" value="Bacteria"/>
</dbReference>
<dbReference type="EMBL" id="CM001403">
    <property type="protein sequence ID" value="EHQ24304.1"/>
    <property type="molecule type" value="Genomic_DNA"/>
</dbReference>
<dbReference type="Proteomes" id="UP000002774">
    <property type="component" value="Chromosome"/>
</dbReference>
<dbReference type="RefSeq" id="WP_008503847.1">
    <property type="nucleotide sequence ID" value="NZ_CM001403.1"/>
</dbReference>
<protein>
    <submittedName>
        <fullName evidence="1">Uncharacterized protein</fullName>
    </submittedName>
</protein>
<accession>H1YDW4</accession>
<dbReference type="OrthoDB" id="798617at2"/>
<evidence type="ECO:0000313" key="1">
    <source>
        <dbReference type="EMBL" id="EHQ24304.1"/>
    </source>
</evidence>
<sequence>MPQQPFTNAGVQAKKAELYALSDNELIAQSNQIQNSFKNWMTANFALDASQAASLANLDDEFTRYVAFQVGFTVRHRGPIIIDKHPSENTGKLIKTTGDMTVQDGPAGFSMSGTLTIDISFV</sequence>
<dbReference type="STRING" id="714943.Mucpa_0101"/>
<proteinExistence type="predicted"/>
<gene>
    <name evidence="1" type="ORF">Mucpa_0101</name>
</gene>
<reference evidence="1" key="1">
    <citation type="submission" date="2011-09" db="EMBL/GenBank/DDBJ databases">
        <title>The permanent draft genome of Mucilaginibacter paludis DSM 18603.</title>
        <authorList>
            <consortium name="US DOE Joint Genome Institute (JGI-PGF)"/>
            <person name="Lucas S."/>
            <person name="Han J."/>
            <person name="Lapidus A."/>
            <person name="Bruce D."/>
            <person name="Goodwin L."/>
            <person name="Pitluck S."/>
            <person name="Peters L."/>
            <person name="Kyrpides N."/>
            <person name="Mavromatis K."/>
            <person name="Ivanova N."/>
            <person name="Mikhailova N."/>
            <person name="Held B."/>
            <person name="Detter J.C."/>
            <person name="Tapia R."/>
            <person name="Han C."/>
            <person name="Land M."/>
            <person name="Hauser L."/>
            <person name="Markowitz V."/>
            <person name="Cheng J.-F."/>
            <person name="Hugenholtz P."/>
            <person name="Woyke T."/>
            <person name="Wu D."/>
            <person name="Tindall B."/>
            <person name="Brambilla E."/>
            <person name="Klenk H.-P."/>
            <person name="Eisen J.A."/>
        </authorList>
    </citation>
    <scope>NUCLEOTIDE SEQUENCE [LARGE SCALE GENOMIC DNA]</scope>
    <source>
        <strain evidence="1">DSM 18603</strain>
    </source>
</reference>